<dbReference type="AlphaFoldDB" id="A0Y7Y5"/>
<gene>
    <name evidence="8" type="ORF">GP2143_13326</name>
</gene>
<dbReference type="GO" id="GO:0050661">
    <property type="term" value="F:NADP binding"/>
    <property type="evidence" value="ECO:0007669"/>
    <property type="project" value="InterPro"/>
</dbReference>
<keyword evidence="3" id="KW-0285">Flavoprotein</keyword>
<dbReference type="InterPro" id="IPR036188">
    <property type="entry name" value="FAD/NAD-bd_sf"/>
</dbReference>
<evidence type="ECO:0000313" key="9">
    <source>
        <dbReference type="Proteomes" id="UP000004931"/>
    </source>
</evidence>
<dbReference type="SUPFAM" id="SSF51905">
    <property type="entry name" value="FAD/NAD(P)-binding domain"/>
    <property type="match status" value="2"/>
</dbReference>
<comment type="cofactor">
    <cofactor evidence="1">
        <name>FAD</name>
        <dbReference type="ChEBI" id="CHEBI:57692"/>
    </cofactor>
</comment>
<dbReference type="eggNOG" id="COG2072">
    <property type="taxonomic scope" value="Bacteria"/>
</dbReference>
<name>A0Y7Y5_9GAMM</name>
<dbReference type="Pfam" id="PF00743">
    <property type="entry name" value="FMO-like"/>
    <property type="match status" value="1"/>
</dbReference>
<evidence type="ECO:0000313" key="8">
    <source>
        <dbReference type="EMBL" id="EAW32239.1"/>
    </source>
</evidence>
<dbReference type="PANTHER" id="PTHR43872">
    <property type="entry name" value="MONOOXYGENASE, PUTATIVE (AFU_ORTHOLOGUE AFUA_8G02570)-RELATED"/>
    <property type="match status" value="1"/>
</dbReference>
<keyword evidence="4" id="KW-0274">FAD</keyword>
<evidence type="ECO:0000256" key="6">
    <source>
        <dbReference type="ARBA" id="ARBA00023002"/>
    </source>
</evidence>
<dbReference type="Pfam" id="PF13450">
    <property type="entry name" value="NAD_binding_8"/>
    <property type="match status" value="1"/>
</dbReference>
<proteinExistence type="inferred from homology"/>
<evidence type="ECO:0000256" key="5">
    <source>
        <dbReference type="ARBA" id="ARBA00022857"/>
    </source>
</evidence>
<evidence type="ECO:0000256" key="1">
    <source>
        <dbReference type="ARBA" id="ARBA00001974"/>
    </source>
</evidence>
<accession>A0Y7Y5</accession>
<dbReference type="EMBL" id="AAVT01000001">
    <property type="protein sequence ID" value="EAW32239.1"/>
    <property type="molecule type" value="Genomic_DNA"/>
</dbReference>
<keyword evidence="6" id="KW-0560">Oxidoreductase</keyword>
<dbReference type="STRING" id="247633.GP2143_13326"/>
<keyword evidence="7 8" id="KW-0503">Monooxygenase</keyword>
<dbReference type="PANTHER" id="PTHR43872:SF1">
    <property type="entry name" value="MONOOXYGENASE, PUTATIVE (AFU_ORTHOLOGUE AFUA_8G02570)-RELATED"/>
    <property type="match status" value="1"/>
</dbReference>
<dbReference type="FunFam" id="3.50.50.60:FF:000228">
    <property type="entry name" value="FAD-containing monooxygenase EthA"/>
    <property type="match status" value="1"/>
</dbReference>
<dbReference type="GO" id="GO:0050660">
    <property type="term" value="F:flavin adenine dinucleotide binding"/>
    <property type="evidence" value="ECO:0007669"/>
    <property type="project" value="InterPro"/>
</dbReference>
<dbReference type="InterPro" id="IPR051820">
    <property type="entry name" value="FAD-binding_MO"/>
</dbReference>
<dbReference type="PRINTS" id="PR00469">
    <property type="entry name" value="PNDRDTASEII"/>
</dbReference>
<keyword evidence="9" id="KW-1185">Reference proteome</keyword>
<evidence type="ECO:0000256" key="4">
    <source>
        <dbReference type="ARBA" id="ARBA00022827"/>
    </source>
</evidence>
<sequence>MTTEHFDVLIIGAGISGIGAAYYLQTKSPNKSYAILEGRENLGGTWDLFRYPGVRSDSDMYTLGYAFKPWTEAKSIADGPHILSYLKETAEENGIDKHIRYSHKVQTASWSSETSLWTLEVANGENSELTIYTCNFFFQCSGYYNYDAGFTPDFAGRDSFPGPVVHPQFWPQDLEYTDKKVVIIGSGATAVTLLPKIAEKAAHVTMLQRSPTYMVTAPATDPLSTTLRKYFPETFVYRALRWRNVLRGMAVFWYMRKKPARSKDLLIGWLKPQLAADYDIERHFTPSYNPWDQRLCLVPEGDLFTSIRKGDASVVTDHIDTFTEKGILLKSGQELEADVIVTATGLDMQIGGNVALSVDGVPVNYAEKMTYKGMMLSDVPNMAFSMGYTNASWTLKVDVTCEHVCRLLNYMEQHNYQHCVAHCNDDEWDEENMLDFSSGYVQRALEKLPKSGAKKPWKLYQNYVLDLITLGFGKVTHRALKFK</sequence>
<dbReference type="InterPro" id="IPR020946">
    <property type="entry name" value="Flavin_mOase-like"/>
</dbReference>
<dbReference type="GO" id="GO:0004499">
    <property type="term" value="F:N,N-dimethylaniline monooxygenase activity"/>
    <property type="evidence" value="ECO:0007669"/>
    <property type="project" value="InterPro"/>
</dbReference>
<keyword evidence="5" id="KW-0521">NADP</keyword>
<dbReference type="Gene3D" id="3.50.50.60">
    <property type="entry name" value="FAD/NAD(P)-binding domain"/>
    <property type="match status" value="3"/>
</dbReference>
<evidence type="ECO:0000256" key="2">
    <source>
        <dbReference type="ARBA" id="ARBA00010139"/>
    </source>
</evidence>
<comment type="similarity">
    <text evidence="2">Belongs to the FAD-binding monooxygenase family.</text>
</comment>
<dbReference type="OrthoDB" id="312624at2"/>
<evidence type="ECO:0000256" key="3">
    <source>
        <dbReference type="ARBA" id="ARBA00022630"/>
    </source>
</evidence>
<reference evidence="8 9" key="1">
    <citation type="journal article" date="2010" name="J. Bacteriol.">
        <title>Genome sequence of the oligotrophic marine Gammaproteobacterium HTCC2143, isolated from the Oregon Coast.</title>
        <authorList>
            <person name="Oh H.M."/>
            <person name="Kang I."/>
            <person name="Ferriera S."/>
            <person name="Giovannoni S.J."/>
            <person name="Cho J.C."/>
        </authorList>
    </citation>
    <scope>NUCLEOTIDE SEQUENCE [LARGE SCALE GENOMIC DNA]</scope>
    <source>
        <strain evidence="8 9">HTCC2143</strain>
    </source>
</reference>
<organism evidence="8 9">
    <name type="scientific">marine gamma proteobacterium HTCC2143</name>
    <dbReference type="NCBI Taxonomy" id="247633"/>
    <lineage>
        <taxon>Bacteria</taxon>
        <taxon>Pseudomonadati</taxon>
        <taxon>Pseudomonadota</taxon>
        <taxon>Gammaproteobacteria</taxon>
        <taxon>Cellvibrionales</taxon>
        <taxon>Spongiibacteraceae</taxon>
        <taxon>BD1-7 clade</taxon>
    </lineage>
</organism>
<comment type="caution">
    <text evidence="8">The sequence shown here is derived from an EMBL/GenBank/DDBJ whole genome shotgun (WGS) entry which is preliminary data.</text>
</comment>
<dbReference type="Proteomes" id="UP000004931">
    <property type="component" value="Unassembled WGS sequence"/>
</dbReference>
<protein>
    <submittedName>
        <fullName evidence="8">Flavin-binding family monooxygenase</fullName>
    </submittedName>
</protein>
<evidence type="ECO:0000256" key="7">
    <source>
        <dbReference type="ARBA" id="ARBA00023033"/>
    </source>
</evidence>